<gene>
    <name evidence="2" type="ORF">J4Q44_G00074860</name>
</gene>
<feature type="compositionally biased region" description="Polar residues" evidence="1">
    <location>
        <begin position="36"/>
        <end position="58"/>
    </location>
</feature>
<reference evidence="2 3" key="1">
    <citation type="submission" date="2021-04" db="EMBL/GenBank/DDBJ databases">
        <authorList>
            <person name="De Guttry C."/>
            <person name="Zahm M."/>
            <person name="Klopp C."/>
            <person name="Cabau C."/>
            <person name="Louis A."/>
            <person name="Berthelot C."/>
            <person name="Parey E."/>
            <person name="Roest Crollius H."/>
            <person name="Montfort J."/>
            <person name="Robinson-Rechavi M."/>
            <person name="Bucao C."/>
            <person name="Bouchez O."/>
            <person name="Gislard M."/>
            <person name="Lluch J."/>
            <person name="Milhes M."/>
            <person name="Lampietro C."/>
            <person name="Lopez Roques C."/>
            <person name="Donnadieu C."/>
            <person name="Braasch I."/>
            <person name="Desvignes T."/>
            <person name="Postlethwait J."/>
            <person name="Bobe J."/>
            <person name="Wedekind C."/>
            <person name="Guiguen Y."/>
        </authorList>
    </citation>
    <scope>NUCLEOTIDE SEQUENCE [LARGE SCALE GENOMIC DNA]</scope>
    <source>
        <strain evidence="2">Cs_M1</strain>
        <tissue evidence="2">Blood</tissue>
    </source>
</reference>
<feature type="compositionally biased region" description="Pro residues" evidence="1">
    <location>
        <begin position="87"/>
        <end position="99"/>
    </location>
</feature>
<keyword evidence="3" id="KW-1185">Reference proteome</keyword>
<dbReference type="EMBL" id="JAGTTL010000005">
    <property type="protein sequence ID" value="KAK6322694.1"/>
    <property type="molecule type" value="Genomic_DNA"/>
</dbReference>
<evidence type="ECO:0000256" key="1">
    <source>
        <dbReference type="SAM" id="MobiDB-lite"/>
    </source>
</evidence>
<dbReference type="Proteomes" id="UP001356427">
    <property type="component" value="Unassembled WGS sequence"/>
</dbReference>
<sequence>MRESDGGCVMGSLGQATETINRLSAHITINQNTLGDHSQSSILPGNQGSNTHTHTPSGSCMFDKRAPNVSHPSSPLTPAPNGSHGPYLPPLTPMYPRPSPTLSNDCRTSSSTQAPKAFMTYPQASIIPISTNSYPQVSILNPTYPPASIPTRIPALSRGAQTEKDSAALPAWSGAPYLGMKQLPGPFPGPQQVLQSSRGNGSCSNPSEGSLMLCQRVLEESLLLGGPTTGFLPENRSVQSSLFYWNGQTQIL</sequence>
<protein>
    <submittedName>
        <fullName evidence="2">Uncharacterized protein</fullName>
    </submittedName>
</protein>
<evidence type="ECO:0000313" key="2">
    <source>
        <dbReference type="EMBL" id="KAK6322694.1"/>
    </source>
</evidence>
<name>A0AAN8M4V2_9TELE</name>
<dbReference type="AlphaFoldDB" id="A0AAN8M4V2"/>
<evidence type="ECO:0000313" key="3">
    <source>
        <dbReference type="Proteomes" id="UP001356427"/>
    </source>
</evidence>
<proteinExistence type="predicted"/>
<organism evidence="2 3">
    <name type="scientific">Coregonus suidteri</name>
    <dbReference type="NCBI Taxonomy" id="861788"/>
    <lineage>
        <taxon>Eukaryota</taxon>
        <taxon>Metazoa</taxon>
        <taxon>Chordata</taxon>
        <taxon>Craniata</taxon>
        <taxon>Vertebrata</taxon>
        <taxon>Euteleostomi</taxon>
        <taxon>Actinopterygii</taxon>
        <taxon>Neopterygii</taxon>
        <taxon>Teleostei</taxon>
        <taxon>Protacanthopterygii</taxon>
        <taxon>Salmoniformes</taxon>
        <taxon>Salmonidae</taxon>
        <taxon>Coregoninae</taxon>
        <taxon>Coregonus</taxon>
    </lineage>
</organism>
<comment type="caution">
    <text evidence="2">The sequence shown here is derived from an EMBL/GenBank/DDBJ whole genome shotgun (WGS) entry which is preliminary data.</text>
</comment>
<feature type="region of interest" description="Disordered" evidence="1">
    <location>
        <begin position="36"/>
        <end position="111"/>
    </location>
</feature>
<accession>A0AAN8M4V2</accession>
<feature type="compositionally biased region" description="Polar residues" evidence="1">
    <location>
        <begin position="100"/>
        <end position="111"/>
    </location>
</feature>